<keyword evidence="3" id="KW-1185">Reference proteome</keyword>
<organism evidence="2 3">
    <name type="scientific">Actinomadura harenae</name>
    <dbReference type="NCBI Taxonomy" id="2483351"/>
    <lineage>
        <taxon>Bacteria</taxon>
        <taxon>Bacillati</taxon>
        <taxon>Actinomycetota</taxon>
        <taxon>Actinomycetes</taxon>
        <taxon>Streptosporangiales</taxon>
        <taxon>Thermomonosporaceae</taxon>
        <taxon>Actinomadura</taxon>
    </lineage>
</organism>
<feature type="compositionally biased region" description="Low complexity" evidence="1">
    <location>
        <begin position="35"/>
        <end position="53"/>
    </location>
</feature>
<accession>A0A3M2LL62</accession>
<evidence type="ECO:0000313" key="2">
    <source>
        <dbReference type="EMBL" id="RMI37856.1"/>
    </source>
</evidence>
<dbReference type="EMBL" id="RFFG01000097">
    <property type="protein sequence ID" value="RMI37856.1"/>
    <property type="molecule type" value="Genomic_DNA"/>
</dbReference>
<feature type="non-terminal residue" evidence="2">
    <location>
        <position position="62"/>
    </location>
</feature>
<dbReference type="RefSeq" id="WP_199744982.1">
    <property type="nucleotide sequence ID" value="NZ_RFFG01000097.1"/>
</dbReference>
<dbReference type="Proteomes" id="UP000282674">
    <property type="component" value="Unassembled WGS sequence"/>
</dbReference>
<evidence type="ECO:0000313" key="3">
    <source>
        <dbReference type="Proteomes" id="UP000282674"/>
    </source>
</evidence>
<evidence type="ECO:0000256" key="1">
    <source>
        <dbReference type="SAM" id="MobiDB-lite"/>
    </source>
</evidence>
<name>A0A3M2LL62_9ACTN</name>
<reference evidence="2 3" key="1">
    <citation type="submission" date="2018-10" db="EMBL/GenBank/DDBJ databases">
        <title>Isolation from soil.</title>
        <authorList>
            <person name="Hu J."/>
        </authorList>
    </citation>
    <scope>NUCLEOTIDE SEQUENCE [LARGE SCALE GENOMIC DNA]</scope>
    <source>
        <strain evidence="2 3">NEAU-Ht49</strain>
    </source>
</reference>
<protein>
    <submittedName>
        <fullName evidence="2">Uncharacterized protein</fullName>
    </submittedName>
</protein>
<dbReference type="AlphaFoldDB" id="A0A3M2LL62"/>
<sequence length="62" mass="5746">MGSRAPGTETAGENTETVAASETPQTAARTGTTEPAGAVDAGTAGTATGPPSARSGGRAATG</sequence>
<comment type="caution">
    <text evidence="2">The sequence shown here is derived from an EMBL/GenBank/DDBJ whole genome shotgun (WGS) entry which is preliminary data.</text>
</comment>
<feature type="region of interest" description="Disordered" evidence="1">
    <location>
        <begin position="1"/>
        <end position="62"/>
    </location>
</feature>
<gene>
    <name evidence="2" type="ORF">EBO15_34545</name>
</gene>
<proteinExistence type="predicted"/>
<feature type="compositionally biased region" description="Polar residues" evidence="1">
    <location>
        <begin position="11"/>
        <end position="33"/>
    </location>
</feature>